<dbReference type="Pfam" id="PF12796">
    <property type="entry name" value="Ank_2"/>
    <property type="match status" value="1"/>
</dbReference>
<proteinExistence type="predicted"/>
<name>A0ABU9GCT6_COBMA</name>
<dbReference type="InterPro" id="IPR002110">
    <property type="entry name" value="Ankyrin_rpt"/>
</dbReference>
<evidence type="ECO:0000313" key="4">
    <source>
        <dbReference type="EMBL" id="MEL0615583.1"/>
    </source>
</evidence>
<dbReference type="SUPFAM" id="SSF48403">
    <property type="entry name" value="Ankyrin repeat"/>
    <property type="match status" value="1"/>
</dbReference>
<comment type="caution">
    <text evidence="4">The sequence shown here is derived from an EMBL/GenBank/DDBJ whole genome shotgun (WGS) entry which is preliminary data.</text>
</comment>
<dbReference type="SMART" id="SM00248">
    <property type="entry name" value="ANK"/>
    <property type="match status" value="4"/>
</dbReference>
<feature type="repeat" description="ANK" evidence="3">
    <location>
        <begin position="135"/>
        <end position="172"/>
    </location>
</feature>
<keyword evidence="2 3" id="KW-0040">ANK repeat</keyword>
<dbReference type="PANTHER" id="PTHR24173:SF74">
    <property type="entry name" value="ANKYRIN REPEAT DOMAIN-CONTAINING PROTEIN 16"/>
    <property type="match status" value="1"/>
</dbReference>
<evidence type="ECO:0000256" key="3">
    <source>
        <dbReference type="PROSITE-ProRule" id="PRU00023"/>
    </source>
</evidence>
<evidence type="ECO:0000256" key="2">
    <source>
        <dbReference type="ARBA" id="ARBA00023043"/>
    </source>
</evidence>
<dbReference type="Pfam" id="PF00023">
    <property type="entry name" value="Ank"/>
    <property type="match status" value="1"/>
</dbReference>
<dbReference type="PROSITE" id="PS50297">
    <property type="entry name" value="ANK_REP_REGION"/>
    <property type="match status" value="2"/>
</dbReference>
<dbReference type="EMBL" id="JBAKAP010000002">
    <property type="protein sequence ID" value="MEL0615583.1"/>
    <property type="molecule type" value="Genomic_DNA"/>
</dbReference>
<organism evidence="4 5">
    <name type="scientific">Cobetia marina</name>
    <name type="common">Deleya marina</name>
    <dbReference type="NCBI Taxonomy" id="28258"/>
    <lineage>
        <taxon>Bacteria</taxon>
        <taxon>Pseudomonadati</taxon>
        <taxon>Pseudomonadota</taxon>
        <taxon>Gammaproteobacteria</taxon>
        <taxon>Oceanospirillales</taxon>
        <taxon>Halomonadaceae</taxon>
        <taxon>Cobetia</taxon>
    </lineage>
</organism>
<accession>A0ABU9GCT6</accession>
<dbReference type="InterPro" id="IPR036770">
    <property type="entry name" value="Ankyrin_rpt-contain_sf"/>
</dbReference>
<dbReference type="GeneID" id="43179252"/>
<keyword evidence="1" id="KW-0677">Repeat</keyword>
<reference evidence="4 5" key="1">
    <citation type="submission" date="2024-02" db="EMBL/GenBank/DDBJ databases">
        <title>Bacteria isolated from the canopy kelp, Nereocystis luetkeana.</title>
        <authorList>
            <person name="Pfister C.A."/>
            <person name="Younker I.T."/>
            <person name="Light S.H."/>
        </authorList>
    </citation>
    <scope>NUCLEOTIDE SEQUENCE [LARGE SCALE GENOMIC DNA]</scope>
    <source>
        <strain evidence="4 5">TI.5.07</strain>
    </source>
</reference>
<dbReference type="RefSeq" id="WP_084209395.1">
    <property type="nucleotide sequence ID" value="NZ_BJOH01000021.1"/>
</dbReference>
<keyword evidence="5" id="KW-1185">Reference proteome</keyword>
<dbReference type="Proteomes" id="UP001378242">
    <property type="component" value="Unassembled WGS sequence"/>
</dbReference>
<dbReference type="Gene3D" id="1.25.40.20">
    <property type="entry name" value="Ankyrin repeat-containing domain"/>
    <property type="match status" value="1"/>
</dbReference>
<dbReference type="PRINTS" id="PR01415">
    <property type="entry name" value="ANKYRIN"/>
</dbReference>
<gene>
    <name evidence="4" type="ORF">V6243_01980</name>
</gene>
<sequence>MKDMTMCAQRGDLEGLREALAEPGARERLNDVDYRGRSPLMVAVQANQPEAVAALLAAGADSEQTDALHDTPLLAAAALGYGNCLTCLLEHGASATVLNRFSSTALMSASERGHADICRVLLEQTDVPPDHQNRLGWTALIEAVLLGDGGDAYQQVVKQLLDHGADVNLADAEGVTPLAHARWRKFETLSDMLEAAGGREQGVAHVVSDETLQAARSASSRQT</sequence>
<dbReference type="PANTHER" id="PTHR24173">
    <property type="entry name" value="ANKYRIN REPEAT CONTAINING"/>
    <property type="match status" value="1"/>
</dbReference>
<evidence type="ECO:0000256" key="1">
    <source>
        <dbReference type="ARBA" id="ARBA00022737"/>
    </source>
</evidence>
<dbReference type="PROSITE" id="PS50088">
    <property type="entry name" value="ANK_REPEAT"/>
    <property type="match status" value="2"/>
</dbReference>
<protein>
    <submittedName>
        <fullName evidence="4">Ankyrin repeat domain-containing protein</fullName>
    </submittedName>
</protein>
<feature type="repeat" description="ANK" evidence="3">
    <location>
        <begin position="35"/>
        <end position="67"/>
    </location>
</feature>
<evidence type="ECO:0000313" key="5">
    <source>
        <dbReference type="Proteomes" id="UP001378242"/>
    </source>
</evidence>